<comment type="caution">
    <text evidence="3">The sequence shown here is derived from an EMBL/GenBank/DDBJ whole genome shotgun (WGS) entry which is preliminary data.</text>
</comment>
<dbReference type="EMBL" id="QROT01000002">
    <property type="protein sequence ID" value="RHL47077.1"/>
    <property type="molecule type" value="Genomic_DNA"/>
</dbReference>
<dbReference type="RefSeq" id="WP_118379258.1">
    <property type="nucleotide sequence ID" value="NZ_CABJDQ010000002.1"/>
</dbReference>
<keyword evidence="1" id="KW-1133">Transmembrane helix</keyword>
<dbReference type="GeneID" id="66466173"/>
<evidence type="ECO:0000313" key="3">
    <source>
        <dbReference type="EMBL" id="RHL47077.1"/>
    </source>
</evidence>
<dbReference type="Pfam" id="PF12146">
    <property type="entry name" value="Hydrolase_4"/>
    <property type="match status" value="1"/>
</dbReference>
<evidence type="ECO:0000256" key="1">
    <source>
        <dbReference type="SAM" id="Phobius"/>
    </source>
</evidence>
<evidence type="ECO:0000259" key="2">
    <source>
        <dbReference type="Pfam" id="PF12146"/>
    </source>
</evidence>
<dbReference type="SUPFAM" id="SSF53474">
    <property type="entry name" value="alpha/beta-Hydrolases"/>
    <property type="match status" value="1"/>
</dbReference>
<keyword evidence="1" id="KW-0812">Transmembrane</keyword>
<name>A0A415LF45_9FIRM</name>
<accession>A0A415LF45</accession>
<reference evidence="3 4" key="1">
    <citation type="submission" date="2018-08" db="EMBL/GenBank/DDBJ databases">
        <title>A genome reference for cultivated species of the human gut microbiota.</title>
        <authorList>
            <person name="Zou Y."/>
            <person name="Xue W."/>
            <person name="Luo G."/>
        </authorList>
    </citation>
    <scope>NUCLEOTIDE SEQUENCE [LARGE SCALE GENOMIC DNA]</scope>
    <source>
        <strain evidence="3 4">AF37-4</strain>
    </source>
</reference>
<gene>
    <name evidence="3" type="ORF">DW018_02860</name>
</gene>
<proteinExistence type="predicted"/>
<keyword evidence="1" id="KW-0472">Membrane</keyword>
<sequence length="263" mass="29760">MIQQKYINGKNGKICTLVSYNDKCTKGILYFHGFGHNKCETGFIYSRIARELLEMGYASCQFDFCGFGDSEGDTKNVTFETLLQDAKICFNYLDKIYPISIFVSCGIGSSIAAYLLKEHKNMDFICLSPKFAPYADSTKLGIKNSEIIEIADYLDSVKVNNYFRSLGASSGNIGGYQIGRSFLCSFLEKDPVKEIGQYARTGIIINSDTDLNLRTISYGRQVDKLIENKKIKQIIIDDSDRFFINAKTQDEILDIIKNHIKDY</sequence>
<dbReference type="Gene3D" id="3.40.50.1820">
    <property type="entry name" value="alpha/beta hydrolase"/>
    <property type="match status" value="1"/>
</dbReference>
<dbReference type="Proteomes" id="UP000283314">
    <property type="component" value="Unassembled WGS sequence"/>
</dbReference>
<feature type="transmembrane region" description="Helical" evidence="1">
    <location>
        <begin position="96"/>
        <end position="116"/>
    </location>
</feature>
<dbReference type="AlphaFoldDB" id="A0A415LF45"/>
<feature type="domain" description="Serine aminopeptidase S33" evidence="2">
    <location>
        <begin position="29"/>
        <end position="136"/>
    </location>
</feature>
<dbReference type="InterPro" id="IPR029058">
    <property type="entry name" value="AB_hydrolase_fold"/>
</dbReference>
<protein>
    <recommendedName>
        <fullName evidence="2">Serine aminopeptidase S33 domain-containing protein</fullName>
    </recommendedName>
</protein>
<dbReference type="InterPro" id="IPR022742">
    <property type="entry name" value="Hydrolase_4"/>
</dbReference>
<evidence type="ECO:0000313" key="4">
    <source>
        <dbReference type="Proteomes" id="UP000283314"/>
    </source>
</evidence>
<organism evidence="3 4">
    <name type="scientific">Eubacterium ventriosum</name>
    <dbReference type="NCBI Taxonomy" id="39496"/>
    <lineage>
        <taxon>Bacteria</taxon>
        <taxon>Bacillati</taxon>
        <taxon>Bacillota</taxon>
        <taxon>Clostridia</taxon>
        <taxon>Eubacteriales</taxon>
        <taxon>Eubacteriaceae</taxon>
        <taxon>Eubacterium</taxon>
    </lineage>
</organism>